<dbReference type="SUPFAM" id="SSF54001">
    <property type="entry name" value="Cysteine proteinases"/>
    <property type="match status" value="1"/>
</dbReference>
<feature type="compositionally biased region" description="Gly residues" evidence="5">
    <location>
        <begin position="405"/>
        <end position="417"/>
    </location>
</feature>
<dbReference type="InterPro" id="IPR038765">
    <property type="entry name" value="Papain-like_cys_pep_sf"/>
</dbReference>
<comment type="caution">
    <text evidence="7">The sequence shown here is derived from an EMBL/GenBank/DDBJ whole genome shotgun (WGS) entry which is preliminary data.</text>
</comment>
<evidence type="ECO:0000256" key="3">
    <source>
        <dbReference type="ARBA" id="ARBA00022801"/>
    </source>
</evidence>
<keyword evidence="4" id="KW-0788">Thiol protease</keyword>
<keyword evidence="2" id="KW-0645">Protease</keyword>
<name>A0ABV2ZCF0_9ACTN</name>
<evidence type="ECO:0000313" key="8">
    <source>
        <dbReference type="Proteomes" id="UP001550739"/>
    </source>
</evidence>
<dbReference type="RefSeq" id="WP_361700848.1">
    <property type="nucleotide sequence ID" value="NZ_JBEZVE010000002.1"/>
</dbReference>
<evidence type="ECO:0000256" key="4">
    <source>
        <dbReference type="ARBA" id="ARBA00022807"/>
    </source>
</evidence>
<accession>A0ABV2ZCF0</accession>
<keyword evidence="8" id="KW-1185">Reference proteome</keyword>
<comment type="similarity">
    <text evidence="1">Belongs to the peptidase C40 family.</text>
</comment>
<dbReference type="InterPro" id="IPR036365">
    <property type="entry name" value="PGBD-like_sf"/>
</dbReference>
<proteinExistence type="inferred from homology"/>
<organism evidence="7 8">
    <name type="scientific">Streptomyces sp. 900129855</name>
    <dbReference type="NCBI Taxonomy" id="3155129"/>
    <lineage>
        <taxon>Bacteria</taxon>
        <taxon>Bacillati</taxon>
        <taxon>Actinomycetota</taxon>
        <taxon>Actinomycetes</taxon>
        <taxon>Kitasatosporales</taxon>
        <taxon>Streptomycetaceae</taxon>
        <taxon>Streptomyces</taxon>
    </lineage>
</organism>
<dbReference type="SUPFAM" id="SSF47090">
    <property type="entry name" value="PGBD-like"/>
    <property type="match status" value="2"/>
</dbReference>
<dbReference type="InterPro" id="IPR000064">
    <property type="entry name" value="NLP_P60_dom"/>
</dbReference>
<evidence type="ECO:0000259" key="6">
    <source>
        <dbReference type="PROSITE" id="PS51935"/>
    </source>
</evidence>
<dbReference type="EMBL" id="JBEZVE010000002">
    <property type="protein sequence ID" value="MEU3779835.1"/>
    <property type="molecule type" value="Genomic_DNA"/>
</dbReference>
<dbReference type="PROSITE" id="PS51935">
    <property type="entry name" value="NLPC_P60"/>
    <property type="match status" value="1"/>
</dbReference>
<sequence length="507" mass="52539">MAAPVFEEFDPESDCECPGCVARRRASRDSPPAPFGGRPAAHRAVVVATVTAAALGAGHALPAVAAAQAPDPPGVPAGDEPDTPQGGKAPLHGPAGQSAHPGGLEGPVRTPPTTRADIIGRAKEWVSAEVPYSMDTYWYDGYRQDCSGFVSMAWNLPGNEWTGSLNQFGTRISKEELQPGDILLFHNPTDPEKGSHVVLFGGWTDYTHSYYMVYEQTRPTTRRQATPYAYWSNSDRYVPYRYKGLTATTPGTGTAAGTGAGTGVSTGVGTGTQVAHAGGGGNRPATGDVASTPYPGRAAFGPGANNQYVTLLGRLLVERGGARFYASGPGPRWSASDGWATMAFQRAQGWSGPDADGIPGPRTWALLVTHQGRNIEASLPPGTTTGSGGSPGSAAGPATAAGDGADAGDGAAAGDGTAGPPAASVAPRIPPYPGRAAFRPGAQNAHVTQLGKRLVEKGFGRYYTSGPGPRWGESDRRAVEAFQRAQGWRGGAADGYPGPETWRRLFL</sequence>
<dbReference type="InterPro" id="IPR036366">
    <property type="entry name" value="PGBDSf"/>
</dbReference>
<gene>
    <name evidence="7" type="ORF">AB0E89_04440</name>
</gene>
<protein>
    <submittedName>
        <fullName evidence="7">Peptidoglycan-binding protein</fullName>
    </submittedName>
</protein>
<evidence type="ECO:0000256" key="1">
    <source>
        <dbReference type="ARBA" id="ARBA00007074"/>
    </source>
</evidence>
<reference evidence="7 8" key="1">
    <citation type="submission" date="2024-06" db="EMBL/GenBank/DDBJ databases">
        <title>The Natural Products Discovery Center: Release of the First 8490 Sequenced Strains for Exploring Actinobacteria Biosynthetic Diversity.</title>
        <authorList>
            <person name="Kalkreuter E."/>
            <person name="Kautsar S.A."/>
            <person name="Yang D."/>
            <person name="Bader C.D."/>
            <person name="Teijaro C.N."/>
            <person name="Fluegel L."/>
            <person name="Davis C.M."/>
            <person name="Simpson J.R."/>
            <person name="Lauterbach L."/>
            <person name="Steele A.D."/>
            <person name="Gui C."/>
            <person name="Meng S."/>
            <person name="Li G."/>
            <person name="Viehrig K."/>
            <person name="Ye F."/>
            <person name="Su P."/>
            <person name="Kiefer A.F."/>
            <person name="Nichols A."/>
            <person name="Cepeda A.J."/>
            <person name="Yan W."/>
            <person name="Fan B."/>
            <person name="Jiang Y."/>
            <person name="Adhikari A."/>
            <person name="Zheng C.-J."/>
            <person name="Schuster L."/>
            <person name="Cowan T.M."/>
            <person name="Smanski M.J."/>
            <person name="Chevrette M.G."/>
            <person name="De Carvalho L.P.S."/>
            <person name="Shen B."/>
        </authorList>
    </citation>
    <scope>NUCLEOTIDE SEQUENCE [LARGE SCALE GENOMIC DNA]</scope>
    <source>
        <strain evidence="7 8">NPDC033843</strain>
    </source>
</reference>
<feature type="compositionally biased region" description="Low complexity" evidence="5">
    <location>
        <begin position="392"/>
        <end position="404"/>
    </location>
</feature>
<dbReference type="InterPro" id="IPR047763">
    <property type="entry name" value="PG_bind_dom_phiBT1-type"/>
</dbReference>
<evidence type="ECO:0000313" key="7">
    <source>
        <dbReference type="EMBL" id="MEU3779835.1"/>
    </source>
</evidence>
<evidence type="ECO:0000256" key="2">
    <source>
        <dbReference type="ARBA" id="ARBA00022670"/>
    </source>
</evidence>
<feature type="domain" description="NlpC/P60" evidence="6">
    <location>
        <begin position="112"/>
        <end position="242"/>
    </location>
</feature>
<dbReference type="Pfam" id="PF00877">
    <property type="entry name" value="NLPC_P60"/>
    <property type="match status" value="1"/>
</dbReference>
<dbReference type="Gene3D" id="3.90.1720.10">
    <property type="entry name" value="endopeptidase domain like (from Nostoc punctiforme)"/>
    <property type="match status" value="1"/>
</dbReference>
<keyword evidence="3" id="KW-0378">Hydrolase</keyword>
<evidence type="ECO:0000256" key="5">
    <source>
        <dbReference type="SAM" id="MobiDB-lite"/>
    </source>
</evidence>
<feature type="region of interest" description="Disordered" evidence="5">
    <location>
        <begin position="375"/>
        <end position="439"/>
    </location>
</feature>
<dbReference type="Proteomes" id="UP001550739">
    <property type="component" value="Unassembled WGS sequence"/>
</dbReference>
<dbReference type="Gene3D" id="1.10.101.10">
    <property type="entry name" value="PGBD-like superfamily/PGBD"/>
    <property type="match status" value="1"/>
</dbReference>
<feature type="region of interest" description="Disordered" evidence="5">
    <location>
        <begin position="67"/>
        <end position="114"/>
    </location>
</feature>
<dbReference type="NCBIfam" id="NF038080">
    <property type="entry name" value="PG_bind_siph"/>
    <property type="match status" value="2"/>
</dbReference>